<evidence type="ECO:0000313" key="5">
    <source>
        <dbReference type="Proteomes" id="UP000053558"/>
    </source>
</evidence>
<dbReference type="InterPro" id="IPR018376">
    <property type="entry name" value="Enoyl-CoA_hyd/isom_CS"/>
</dbReference>
<dbReference type="EMBL" id="JH711575">
    <property type="protein sequence ID" value="EIW83601.1"/>
    <property type="molecule type" value="Genomic_DNA"/>
</dbReference>
<dbReference type="OrthoDB" id="2139957at2759"/>
<gene>
    <name evidence="4" type="ORF">CONPUDRAFT_162967</name>
</gene>
<organism evidence="4 5">
    <name type="scientific">Coniophora puteana (strain RWD-64-598)</name>
    <name type="common">Brown rot fungus</name>
    <dbReference type="NCBI Taxonomy" id="741705"/>
    <lineage>
        <taxon>Eukaryota</taxon>
        <taxon>Fungi</taxon>
        <taxon>Dikarya</taxon>
        <taxon>Basidiomycota</taxon>
        <taxon>Agaricomycotina</taxon>
        <taxon>Agaricomycetes</taxon>
        <taxon>Agaricomycetidae</taxon>
        <taxon>Boletales</taxon>
        <taxon>Coniophorineae</taxon>
        <taxon>Coniophoraceae</taxon>
        <taxon>Coniophora</taxon>
    </lineage>
</organism>
<comment type="similarity">
    <text evidence="1 3">Belongs to the enoyl-CoA hydratase/isomerase family.</text>
</comment>
<dbReference type="GO" id="GO:0005739">
    <property type="term" value="C:mitochondrion"/>
    <property type="evidence" value="ECO:0007669"/>
    <property type="project" value="TreeGrafter"/>
</dbReference>
<evidence type="ECO:0000256" key="2">
    <source>
        <dbReference type="ARBA" id="ARBA00023239"/>
    </source>
</evidence>
<comment type="caution">
    <text evidence="4">The sequence shown here is derived from an EMBL/GenBank/DDBJ whole genome shotgun (WGS) entry which is preliminary data.</text>
</comment>
<dbReference type="GO" id="GO:0016829">
    <property type="term" value="F:lyase activity"/>
    <property type="evidence" value="ECO:0007669"/>
    <property type="project" value="UniProtKB-KW"/>
</dbReference>
<sequence length="281" mass="30191">MVTTYGTVPSHSEEIKVSFPAEHVMLLTLNRPKKLNAVGPQMRAEIGTVLNWFEDEPSLWVVIVTGEGRAFCAGADLSAWNETYKDGNSNESQTIASSLHGFASISRRQTSNKPIIAAVNGPAYGGGVELILNCDLVVASDQAVFALPEVKRGVVAAEGAIPRLAAVAGHQLASELLLLGNTVSAIEARDRFRFVNRVVPASAVLETALSLAAIVTENSPDSVQSSKRGLIFSQQLPVEEAVRAHALGDVGRRVYRGENIKEGLAAFAEKRKPRWKNPARL</sequence>
<dbReference type="PANTHER" id="PTHR11941">
    <property type="entry name" value="ENOYL-COA HYDRATASE-RELATED"/>
    <property type="match status" value="1"/>
</dbReference>
<dbReference type="OMA" id="DPDLHWK"/>
<keyword evidence="2" id="KW-0456">Lyase</keyword>
<protein>
    <submittedName>
        <fullName evidence="4">ClpP crotonase</fullName>
    </submittedName>
</protein>
<dbReference type="CDD" id="cd06558">
    <property type="entry name" value="crotonase-like"/>
    <property type="match status" value="1"/>
</dbReference>
<name>A0A5M3MYA1_CONPW</name>
<dbReference type="InterPro" id="IPR014748">
    <property type="entry name" value="Enoyl-CoA_hydra_C"/>
</dbReference>
<dbReference type="SUPFAM" id="SSF52096">
    <property type="entry name" value="ClpP/crotonase"/>
    <property type="match status" value="1"/>
</dbReference>
<dbReference type="Gene3D" id="1.10.12.10">
    <property type="entry name" value="Lyase 2-enoyl-coa Hydratase, Chain A, domain 2"/>
    <property type="match status" value="1"/>
</dbReference>
<dbReference type="AlphaFoldDB" id="A0A5M3MYA1"/>
<evidence type="ECO:0000256" key="3">
    <source>
        <dbReference type="RuleBase" id="RU003707"/>
    </source>
</evidence>
<dbReference type="PROSITE" id="PS00166">
    <property type="entry name" value="ENOYL_COA_HYDRATASE"/>
    <property type="match status" value="1"/>
</dbReference>
<dbReference type="InterPro" id="IPR001753">
    <property type="entry name" value="Enoyl-CoA_hydra/iso"/>
</dbReference>
<dbReference type="KEGG" id="cput:CONPUDRAFT_162967"/>
<dbReference type="GO" id="GO:0006635">
    <property type="term" value="P:fatty acid beta-oxidation"/>
    <property type="evidence" value="ECO:0007669"/>
    <property type="project" value="TreeGrafter"/>
</dbReference>
<dbReference type="Gene3D" id="3.90.226.10">
    <property type="entry name" value="2-enoyl-CoA Hydratase, Chain A, domain 1"/>
    <property type="match status" value="1"/>
</dbReference>
<accession>A0A5M3MYA1</accession>
<evidence type="ECO:0000313" key="4">
    <source>
        <dbReference type="EMBL" id="EIW83601.1"/>
    </source>
</evidence>
<evidence type="ECO:0000256" key="1">
    <source>
        <dbReference type="ARBA" id="ARBA00005254"/>
    </source>
</evidence>
<dbReference type="RefSeq" id="XP_007765563.1">
    <property type="nucleotide sequence ID" value="XM_007767373.1"/>
</dbReference>
<dbReference type="InterPro" id="IPR029045">
    <property type="entry name" value="ClpP/crotonase-like_dom_sf"/>
</dbReference>
<dbReference type="Proteomes" id="UP000053558">
    <property type="component" value="Unassembled WGS sequence"/>
</dbReference>
<dbReference type="PANTHER" id="PTHR11941:SF158">
    <property type="entry name" value="ENOYL-COA HYDRATASE (AFU_ORTHOLOGUE AFUA_2G10650)"/>
    <property type="match status" value="1"/>
</dbReference>
<keyword evidence="5" id="KW-1185">Reference proteome</keyword>
<reference evidence="5" key="1">
    <citation type="journal article" date="2012" name="Science">
        <title>The Paleozoic origin of enzymatic lignin decomposition reconstructed from 31 fungal genomes.</title>
        <authorList>
            <person name="Floudas D."/>
            <person name="Binder M."/>
            <person name="Riley R."/>
            <person name="Barry K."/>
            <person name="Blanchette R.A."/>
            <person name="Henrissat B."/>
            <person name="Martinez A.T."/>
            <person name="Otillar R."/>
            <person name="Spatafora J.W."/>
            <person name="Yadav J.S."/>
            <person name="Aerts A."/>
            <person name="Benoit I."/>
            <person name="Boyd A."/>
            <person name="Carlson A."/>
            <person name="Copeland A."/>
            <person name="Coutinho P.M."/>
            <person name="de Vries R.P."/>
            <person name="Ferreira P."/>
            <person name="Findley K."/>
            <person name="Foster B."/>
            <person name="Gaskell J."/>
            <person name="Glotzer D."/>
            <person name="Gorecki P."/>
            <person name="Heitman J."/>
            <person name="Hesse C."/>
            <person name="Hori C."/>
            <person name="Igarashi K."/>
            <person name="Jurgens J.A."/>
            <person name="Kallen N."/>
            <person name="Kersten P."/>
            <person name="Kohler A."/>
            <person name="Kuees U."/>
            <person name="Kumar T.K.A."/>
            <person name="Kuo A."/>
            <person name="LaButti K."/>
            <person name="Larrondo L.F."/>
            <person name="Lindquist E."/>
            <person name="Ling A."/>
            <person name="Lombard V."/>
            <person name="Lucas S."/>
            <person name="Lundell T."/>
            <person name="Martin R."/>
            <person name="McLaughlin D.J."/>
            <person name="Morgenstern I."/>
            <person name="Morin E."/>
            <person name="Murat C."/>
            <person name="Nagy L.G."/>
            <person name="Nolan M."/>
            <person name="Ohm R.A."/>
            <person name="Patyshakuliyeva A."/>
            <person name="Rokas A."/>
            <person name="Ruiz-Duenas F.J."/>
            <person name="Sabat G."/>
            <person name="Salamov A."/>
            <person name="Samejima M."/>
            <person name="Schmutz J."/>
            <person name="Slot J.C."/>
            <person name="St John F."/>
            <person name="Stenlid J."/>
            <person name="Sun H."/>
            <person name="Sun S."/>
            <person name="Syed K."/>
            <person name="Tsang A."/>
            <person name="Wiebenga A."/>
            <person name="Young D."/>
            <person name="Pisabarro A."/>
            <person name="Eastwood D.C."/>
            <person name="Martin F."/>
            <person name="Cullen D."/>
            <person name="Grigoriev I.V."/>
            <person name="Hibbett D.S."/>
        </authorList>
    </citation>
    <scope>NUCLEOTIDE SEQUENCE [LARGE SCALE GENOMIC DNA]</scope>
    <source>
        <strain evidence="5">RWD-64-598 SS2</strain>
    </source>
</reference>
<dbReference type="GeneID" id="19204818"/>
<dbReference type="Pfam" id="PF00378">
    <property type="entry name" value="ECH_1"/>
    <property type="match status" value="1"/>
</dbReference>
<proteinExistence type="inferred from homology"/>